<dbReference type="Gene3D" id="1.10.1660.10">
    <property type="match status" value="1"/>
</dbReference>
<protein>
    <submittedName>
        <fullName evidence="1">Chaperone modulator CbpM</fullName>
    </submittedName>
</protein>
<dbReference type="Proteomes" id="UP001597337">
    <property type="component" value="Unassembled WGS sequence"/>
</dbReference>
<sequence length="105" mass="11812">MSNTHIIELLSGELLEEERELTLAELCRACGLPADRVVELVEEGVVDPTGQDPTRWRFSAISIRRVHSARRLERDLGVNAAGAALALDLLEELERLRARLQRLEN</sequence>
<organism evidence="1 2">
    <name type="scientific">Thiorhodococcus fuscus</name>
    <dbReference type="NCBI Taxonomy" id="527200"/>
    <lineage>
        <taxon>Bacteria</taxon>
        <taxon>Pseudomonadati</taxon>
        <taxon>Pseudomonadota</taxon>
        <taxon>Gammaproteobacteria</taxon>
        <taxon>Chromatiales</taxon>
        <taxon>Chromatiaceae</taxon>
        <taxon>Thiorhodococcus</taxon>
    </lineage>
</organism>
<comment type="caution">
    <text evidence="1">The sequence shown here is derived from an EMBL/GenBank/DDBJ whole genome shotgun (WGS) entry which is preliminary data.</text>
</comment>
<gene>
    <name evidence="1" type="ORF">ACFSJC_17125</name>
</gene>
<dbReference type="RefSeq" id="WP_386028415.1">
    <property type="nucleotide sequence ID" value="NZ_JBHUHX010000052.1"/>
</dbReference>
<dbReference type="Pfam" id="PF13591">
    <property type="entry name" value="MerR_2"/>
    <property type="match status" value="1"/>
</dbReference>
<name>A0ABW4YD18_9GAMM</name>
<dbReference type="EMBL" id="JBHUHX010000052">
    <property type="protein sequence ID" value="MFD2113571.1"/>
    <property type="molecule type" value="Genomic_DNA"/>
</dbReference>
<keyword evidence="2" id="KW-1185">Reference proteome</keyword>
<evidence type="ECO:0000313" key="1">
    <source>
        <dbReference type="EMBL" id="MFD2113571.1"/>
    </source>
</evidence>
<evidence type="ECO:0000313" key="2">
    <source>
        <dbReference type="Proteomes" id="UP001597337"/>
    </source>
</evidence>
<reference evidence="2" key="1">
    <citation type="journal article" date="2019" name="Int. J. Syst. Evol. Microbiol.">
        <title>The Global Catalogue of Microorganisms (GCM) 10K type strain sequencing project: providing services to taxonomists for standard genome sequencing and annotation.</title>
        <authorList>
            <consortium name="The Broad Institute Genomics Platform"/>
            <consortium name="The Broad Institute Genome Sequencing Center for Infectious Disease"/>
            <person name="Wu L."/>
            <person name="Ma J."/>
        </authorList>
    </citation>
    <scope>NUCLEOTIDE SEQUENCE [LARGE SCALE GENOMIC DNA]</scope>
    <source>
        <strain evidence="2">KACC 12597</strain>
    </source>
</reference>
<accession>A0ABW4YD18</accession>
<proteinExistence type="predicted"/>